<keyword evidence="8" id="KW-0812">Transmembrane</keyword>
<dbReference type="FunFam" id="3.30.565.10:FF:000049">
    <property type="entry name" value="Two-component sensor histidine kinase"/>
    <property type="match status" value="1"/>
</dbReference>
<evidence type="ECO:0000313" key="12">
    <source>
        <dbReference type="Proteomes" id="UP000281118"/>
    </source>
</evidence>
<feature type="transmembrane region" description="Helical" evidence="8">
    <location>
        <begin position="37"/>
        <end position="59"/>
    </location>
</feature>
<evidence type="ECO:0000259" key="9">
    <source>
        <dbReference type="PROSITE" id="PS50109"/>
    </source>
</evidence>
<evidence type="ECO:0000256" key="7">
    <source>
        <dbReference type="PROSITE-ProRule" id="PRU00169"/>
    </source>
</evidence>
<dbReference type="Pfam" id="PF00072">
    <property type="entry name" value="Response_reg"/>
    <property type="match status" value="1"/>
</dbReference>
<accession>A0A433MGV8</accession>
<keyword evidence="5" id="KW-0418">Kinase</keyword>
<name>A0A433MGV8_9BURK</name>
<organism evidence="11 12">
    <name type="scientific">Variovorax guangxiensis</name>
    <dbReference type="NCBI Taxonomy" id="1775474"/>
    <lineage>
        <taxon>Bacteria</taxon>
        <taxon>Pseudomonadati</taxon>
        <taxon>Pseudomonadota</taxon>
        <taxon>Betaproteobacteria</taxon>
        <taxon>Burkholderiales</taxon>
        <taxon>Comamonadaceae</taxon>
        <taxon>Variovorax</taxon>
    </lineage>
</organism>
<dbReference type="SMART" id="SM00387">
    <property type="entry name" value="HATPase_c"/>
    <property type="match status" value="1"/>
</dbReference>
<dbReference type="InterPro" id="IPR001789">
    <property type="entry name" value="Sig_transdc_resp-reg_receiver"/>
</dbReference>
<proteinExistence type="predicted"/>
<evidence type="ECO:0000313" key="11">
    <source>
        <dbReference type="EMBL" id="RUR67158.1"/>
    </source>
</evidence>
<dbReference type="Gene3D" id="3.30.565.10">
    <property type="entry name" value="Histidine kinase-like ATPase, C-terminal domain"/>
    <property type="match status" value="1"/>
</dbReference>
<evidence type="ECO:0000256" key="2">
    <source>
        <dbReference type="ARBA" id="ARBA00012438"/>
    </source>
</evidence>
<sequence>MNATAPKPSHESADFPRLPGPDELGLRVLREHVASVYAAYNASVFVHFGLGAALGAAMYLHQLRAWVLVWMAVHLSLGVFLFLMPRWHPDVPLADTRRWARRHSRTVTVVGAAMASAPLLFISPGDLPVTSVITVVIIGSCARAMQLLWPLKPALYGYTLPMMLSLIVALAWQGDAMHFFLALFSLGYLLFTLRVGGQQHKLLTDSLVLRFENEALAGQLGTQIAAAERASAEKTRFLATASHDLRQPLHAIALFGAALENELREHHGGRNAQQLMRAVNALGSSLDTMLDVSRLDAGVVTPAIAPVSLDALFRSLNHMFAARAEQRQLQLRVRASGLWVHSDAQLLYRMLSNLVDNALKYTTRGGVAVRARARGGVVWIEVFDTGIGIAPEQQERVFEEYYQVHNPGRDRAQGLGIGLSIVQRLSRLLQHPVRLKSQTGRGSRFRLELPAAEAVAMPDAGLAAPVRTTGVRGDHAAPAVHGRILLIDDEAEIREAMTGLFRAHGLALDAVSSEAEAAELLGRPDAHERPFSLLMCDYRLCDGENGLDAGMRLQRRFGLQAPLLLVTGETSPDRLQRVRASGIPVLFKPVNPATLLRALAELAPGPLAH</sequence>
<evidence type="ECO:0000256" key="1">
    <source>
        <dbReference type="ARBA" id="ARBA00000085"/>
    </source>
</evidence>
<dbReference type="InterPro" id="IPR050736">
    <property type="entry name" value="Sensor_HK_Regulatory"/>
</dbReference>
<dbReference type="OrthoDB" id="6114847at2"/>
<comment type="catalytic activity">
    <reaction evidence="1">
        <text>ATP + protein L-histidine = ADP + protein N-phospho-L-histidine.</text>
        <dbReference type="EC" id="2.7.13.3"/>
    </reaction>
</comment>
<dbReference type="InterPro" id="IPR003661">
    <property type="entry name" value="HisK_dim/P_dom"/>
</dbReference>
<evidence type="ECO:0000256" key="8">
    <source>
        <dbReference type="SAM" id="Phobius"/>
    </source>
</evidence>
<dbReference type="Proteomes" id="UP000281118">
    <property type="component" value="Unassembled WGS sequence"/>
</dbReference>
<dbReference type="CDD" id="cd00156">
    <property type="entry name" value="REC"/>
    <property type="match status" value="1"/>
</dbReference>
<evidence type="ECO:0000256" key="5">
    <source>
        <dbReference type="ARBA" id="ARBA00022777"/>
    </source>
</evidence>
<feature type="domain" description="Histidine kinase" evidence="9">
    <location>
        <begin position="240"/>
        <end position="453"/>
    </location>
</feature>
<dbReference type="Pfam" id="PF02518">
    <property type="entry name" value="HATPase_c"/>
    <property type="match status" value="1"/>
</dbReference>
<dbReference type="PANTHER" id="PTHR43711:SF31">
    <property type="entry name" value="HISTIDINE KINASE"/>
    <property type="match status" value="1"/>
</dbReference>
<evidence type="ECO:0000256" key="3">
    <source>
        <dbReference type="ARBA" id="ARBA00022553"/>
    </source>
</evidence>
<dbReference type="PROSITE" id="PS50110">
    <property type="entry name" value="RESPONSE_REGULATORY"/>
    <property type="match status" value="1"/>
</dbReference>
<dbReference type="CDD" id="cd00082">
    <property type="entry name" value="HisKA"/>
    <property type="match status" value="1"/>
</dbReference>
<dbReference type="SUPFAM" id="SSF52172">
    <property type="entry name" value="CheY-like"/>
    <property type="match status" value="1"/>
</dbReference>
<dbReference type="SUPFAM" id="SSF55874">
    <property type="entry name" value="ATPase domain of HSP90 chaperone/DNA topoisomerase II/histidine kinase"/>
    <property type="match status" value="1"/>
</dbReference>
<dbReference type="PROSITE" id="PS50109">
    <property type="entry name" value="HIS_KIN"/>
    <property type="match status" value="1"/>
</dbReference>
<dbReference type="InterPro" id="IPR011006">
    <property type="entry name" value="CheY-like_superfamily"/>
</dbReference>
<dbReference type="AlphaFoldDB" id="A0A433MGV8"/>
<keyword evidence="8" id="KW-0472">Membrane</keyword>
<dbReference type="Gene3D" id="3.40.50.2300">
    <property type="match status" value="1"/>
</dbReference>
<dbReference type="InterPro" id="IPR003594">
    <property type="entry name" value="HATPase_dom"/>
</dbReference>
<dbReference type="Pfam" id="PF00512">
    <property type="entry name" value="HisKA"/>
    <property type="match status" value="1"/>
</dbReference>
<dbReference type="EMBL" id="RXFT01000003">
    <property type="protein sequence ID" value="RUR67158.1"/>
    <property type="molecule type" value="Genomic_DNA"/>
</dbReference>
<dbReference type="GO" id="GO:0000155">
    <property type="term" value="F:phosphorelay sensor kinase activity"/>
    <property type="evidence" value="ECO:0007669"/>
    <property type="project" value="InterPro"/>
</dbReference>
<feature type="transmembrane region" description="Helical" evidence="8">
    <location>
        <begin position="155"/>
        <end position="172"/>
    </location>
</feature>
<dbReference type="InterPro" id="IPR036097">
    <property type="entry name" value="HisK_dim/P_sf"/>
</dbReference>
<keyword evidence="8" id="KW-1133">Transmembrane helix</keyword>
<keyword evidence="4" id="KW-0808">Transferase</keyword>
<dbReference type="InterPro" id="IPR036890">
    <property type="entry name" value="HATPase_C_sf"/>
</dbReference>
<feature type="modified residue" description="4-aspartylphosphate" evidence="7">
    <location>
        <position position="537"/>
    </location>
</feature>
<dbReference type="EC" id="2.7.13.3" evidence="2"/>
<feature type="transmembrane region" description="Helical" evidence="8">
    <location>
        <begin position="105"/>
        <end position="123"/>
    </location>
</feature>
<protein>
    <recommendedName>
        <fullName evidence="2">histidine kinase</fullName>
        <ecNumber evidence="2">2.7.13.3</ecNumber>
    </recommendedName>
</protein>
<feature type="transmembrane region" description="Helical" evidence="8">
    <location>
        <begin position="178"/>
        <end position="196"/>
    </location>
</feature>
<dbReference type="RefSeq" id="WP_126021340.1">
    <property type="nucleotide sequence ID" value="NZ_RXFT01000003.1"/>
</dbReference>
<keyword evidence="6" id="KW-0902">Two-component regulatory system</keyword>
<dbReference type="PRINTS" id="PR00344">
    <property type="entry name" value="BCTRLSENSOR"/>
</dbReference>
<comment type="caution">
    <text evidence="11">The sequence shown here is derived from an EMBL/GenBank/DDBJ whole genome shotgun (WGS) entry which is preliminary data.</text>
</comment>
<gene>
    <name evidence="11" type="ORF">EJP67_08785</name>
</gene>
<dbReference type="InterPro" id="IPR005467">
    <property type="entry name" value="His_kinase_dom"/>
</dbReference>
<keyword evidence="3 7" id="KW-0597">Phosphoprotein</keyword>
<dbReference type="SMART" id="SM00448">
    <property type="entry name" value="REC"/>
    <property type="match status" value="1"/>
</dbReference>
<dbReference type="SUPFAM" id="SSF47384">
    <property type="entry name" value="Homodimeric domain of signal transducing histidine kinase"/>
    <property type="match status" value="1"/>
</dbReference>
<evidence type="ECO:0000256" key="4">
    <source>
        <dbReference type="ARBA" id="ARBA00022679"/>
    </source>
</evidence>
<dbReference type="InterPro" id="IPR004358">
    <property type="entry name" value="Sig_transdc_His_kin-like_C"/>
</dbReference>
<dbReference type="Gene3D" id="1.10.287.130">
    <property type="match status" value="1"/>
</dbReference>
<dbReference type="SMART" id="SM00388">
    <property type="entry name" value="HisKA"/>
    <property type="match status" value="1"/>
</dbReference>
<evidence type="ECO:0000256" key="6">
    <source>
        <dbReference type="ARBA" id="ARBA00023012"/>
    </source>
</evidence>
<feature type="transmembrane region" description="Helical" evidence="8">
    <location>
        <begin position="65"/>
        <end position="84"/>
    </location>
</feature>
<evidence type="ECO:0000259" key="10">
    <source>
        <dbReference type="PROSITE" id="PS50110"/>
    </source>
</evidence>
<reference evidence="11 12" key="1">
    <citation type="submission" date="2018-12" db="EMBL/GenBank/DDBJ databases">
        <title>The genome sequences of Variovorax guangxiensis DSM 27352.</title>
        <authorList>
            <person name="Gao J."/>
            <person name="Sun J."/>
        </authorList>
    </citation>
    <scope>NUCLEOTIDE SEQUENCE [LARGE SCALE GENOMIC DNA]</scope>
    <source>
        <strain evidence="11 12">DSM 27352</strain>
    </source>
</reference>
<feature type="domain" description="Response regulatory" evidence="10">
    <location>
        <begin position="483"/>
        <end position="603"/>
    </location>
</feature>
<dbReference type="PANTHER" id="PTHR43711">
    <property type="entry name" value="TWO-COMPONENT HISTIDINE KINASE"/>
    <property type="match status" value="1"/>
</dbReference>